<dbReference type="InterPro" id="IPR038765">
    <property type="entry name" value="Papain-like_cys_pep_sf"/>
</dbReference>
<dbReference type="EMBL" id="FO117587">
    <property type="protein sequence ID" value="CCF99677.1"/>
    <property type="molecule type" value="Genomic_DNA"/>
</dbReference>
<organism evidence="2">
    <name type="scientific">uncultured Flavobacteriia bacterium</name>
    <dbReference type="NCBI Taxonomy" id="212695"/>
    <lineage>
        <taxon>Bacteria</taxon>
        <taxon>Pseudomonadati</taxon>
        <taxon>Bacteroidota</taxon>
        <taxon>Flavobacteriia</taxon>
        <taxon>environmental samples</taxon>
    </lineage>
</organism>
<dbReference type="SUPFAM" id="SSF54001">
    <property type="entry name" value="Cysteine proteinases"/>
    <property type="match status" value="1"/>
</dbReference>
<dbReference type="PANTHER" id="PTHR33490">
    <property type="entry name" value="BLR5614 PROTEIN-RELATED"/>
    <property type="match status" value="1"/>
</dbReference>
<evidence type="ECO:0000313" key="2">
    <source>
        <dbReference type="EMBL" id="CCF99677.1"/>
    </source>
</evidence>
<dbReference type="Pfam" id="PF01841">
    <property type="entry name" value="Transglut_core"/>
    <property type="match status" value="1"/>
</dbReference>
<reference evidence="2" key="2">
    <citation type="submission" date="2012-02" db="EMBL/GenBank/DDBJ databases">
        <authorList>
            <person name="Genoscope - CEA"/>
        </authorList>
    </citation>
    <scope>NUCLEOTIDE SEQUENCE</scope>
</reference>
<dbReference type="InterPro" id="IPR013589">
    <property type="entry name" value="Bac_transglu_N"/>
</dbReference>
<accession>H6RF66</accession>
<dbReference type="Pfam" id="PF08379">
    <property type="entry name" value="Bact_transglu_N"/>
    <property type="match status" value="1"/>
</dbReference>
<proteinExistence type="predicted"/>
<dbReference type="Gene3D" id="3.10.620.30">
    <property type="match status" value="1"/>
</dbReference>
<feature type="domain" description="Transglutaminase-like" evidence="1">
    <location>
        <begin position="145"/>
        <end position="212"/>
    </location>
</feature>
<evidence type="ECO:0000259" key="1">
    <source>
        <dbReference type="SMART" id="SM00460"/>
    </source>
</evidence>
<dbReference type="InterPro" id="IPR002931">
    <property type="entry name" value="Transglutaminase-like"/>
</dbReference>
<protein>
    <submittedName>
        <fullName evidence="2">Transglutaminase domain-containing protein</fullName>
    </submittedName>
</protein>
<dbReference type="AlphaFoldDB" id="H6RF66"/>
<dbReference type="SMART" id="SM00460">
    <property type="entry name" value="TGc"/>
    <property type="match status" value="1"/>
</dbReference>
<reference evidence="2" key="1">
    <citation type="journal article" date="2012" name="Environ. Microbiol.">
        <title>Genomic content of uncultured Bacteroidetes from contrasting oceanic provinces in the North Atlantic Ocean.</title>
        <authorList>
            <person name="Gomez-Pereira P.R."/>
            <person name="Schuler M."/>
            <person name="Fuchs B.M."/>
            <person name="Bennke C."/>
            <person name="Teeling H."/>
            <person name="Waldmann J."/>
            <person name="Richter M."/>
            <person name="Barbe V."/>
            <person name="Bataille E."/>
            <person name="Glockner F.O."/>
            <person name="Amann R."/>
        </authorList>
    </citation>
    <scope>NUCLEOTIDE SEQUENCE</scope>
</reference>
<name>H6RF66_9BACT</name>
<sequence>MLYPLSNEFQKVNSHKLEVTSLPAISTHKDFFGNTIGTFNIIAPHDHMTVKSLVEITISPRTIEKVNEDPKLQWTKIDALKQNILFFEYLSQTDLINSIDVSNILPVEYRATNPLDVCVMLSKFVFENFSYKKGVTNVESSIEEVWKIKAGVCQDFTNILLYLNRFFGIPSRYVSGYICPSDDSNFRGVGATHAWVEAFIPHIGWVGVDPTNNCITNGNHVILSVGRDYKDCSPIKGVYSGVSTNQLEVSVAIIDKKQFKSSISAQKKEIKEELSTNKITVNSYAKHQEILIQQQQQQQQ</sequence>
<dbReference type="PANTHER" id="PTHR33490:SF6">
    <property type="entry name" value="SLL1049 PROTEIN"/>
    <property type="match status" value="1"/>
</dbReference>
<gene>
    <name evidence="2" type="ORF">VIS_S18BRA80005</name>
</gene>